<proteinExistence type="predicted"/>
<dbReference type="Pfam" id="PF00072">
    <property type="entry name" value="Response_reg"/>
    <property type="match status" value="1"/>
</dbReference>
<evidence type="ECO:0000256" key="1">
    <source>
        <dbReference type="ARBA" id="ARBA00022553"/>
    </source>
</evidence>
<feature type="compositionally biased region" description="Polar residues" evidence="3">
    <location>
        <begin position="1365"/>
        <end position="1379"/>
    </location>
</feature>
<dbReference type="SMART" id="SM00387">
    <property type="entry name" value="HATPase_c"/>
    <property type="match status" value="1"/>
</dbReference>
<comment type="caution">
    <text evidence="6">The sequence shown here is derived from an EMBL/GenBank/DDBJ whole genome shotgun (WGS) entry which is preliminary data.</text>
</comment>
<gene>
    <name evidence="6" type="ORF">Cpir12675_001634</name>
</gene>
<feature type="modified residue" description="4-aspartylphosphate" evidence="2">
    <location>
        <position position="1277"/>
    </location>
</feature>
<dbReference type="Gene3D" id="1.10.287.130">
    <property type="match status" value="1"/>
</dbReference>
<evidence type="ECO:0000259" key="4">
    <source>
        <dbReference type="PROSITE" id="PS50109"/>
    </source>
</evidence>
<dbReference type="InterPro" id="IPR035965">
    <property type="entry name" value="PAS-like_dom_sf"/>
</dbReference>
<dbReference type="InterPro" id="IPR003661">
    <property type="entry name" value="HisK_dim/P_dom"/>
</dbReference>
<dbReference type="InterPro" id="IPR036097">
    <property type="entry name" value="HisK_dim/P_sf"/>
</dbReference>
<dbReference type="SUPFAM" id="SSF55785">
    <property type="entry name" value="PYP-like sensor domain (PAS domain)"/>
    <property type="match status" value="1"/>
</dbReference>
<dbReference type="Gene3D" id="3.30.565.10">
    <property type="entry name" value="Histidine kinase-like ATPase, C-terminal domain"/>
    <property type="match status" value="1"/>
</dbReference>
<dbReference type="EMBL" id="JAWDJO010000027">
    <property type="protein sequence ID" value="KAL1898974.1"/>
    <property type="molecule type" value="Genomic_DNA"/>
</dbReference>
<dbReference type="SUPFAM" id="SSF52172">
    <property type="entry name" value="CheY-like"/>
    <property type="match status" value="1"/>
</dbReference>
<keyword evidence="7" id="KW-1185">Reference proteome</keyword>
<dbReference type="Gene3D" id="3.40.50.2300">
    <property type="match status" value="1"/>
</dbReference>
<dbReference type="Pfam" id="PF02518">
    <property type="entry name" value="HATPase_c"/>
    <property type="match status" value="1"/>
</dbReference>
<dbReference type="Pfam" id="PF00512">
    <property type="entry name" value="HisKA"/>
    <property type="match status" value="1"/>
</dbReference>
<feature type="compositionally biased region" description="Low complexity" evidence="3">
    <location>
        <begin position="1034"/>
        <end position="1052"/>
    </location>
</feature>
<dbReference type="InterPro" id="IPR036890">
    <property type="entry name" value="HATPase_C_sf"/>
</dbReference>
<sequence length="1466" mass="160244">MNFTDIYNLSSDPRPLLSLTPISSAVAPESTEKASLYKGAVPIAPGQLGDASKGGTSPQPYTRLPGEDARKFRPAPSFRPPSPLPSPLASPSAAGFVENTTLQCISAFEFLEHDPRPAFAINLARLGRARNHAHTTYSLALCLTYANPALRQSRDLSDAVLSPPAATESSTSTSTDRAMQFQKWALQSPGNNPDQQSNTVPYVFQDMTWTAIVLKSRYRVISSSSAMPNTPFPPNASSPQPDLLPDYKIQPAPQYNRTSFDWTQIQISDDMPPHMRTLRSVDWAQTALGPITGWSQTLRTMANMIISTAHPAMLFWGKDLVLIYNEAYKSFLGDIHPQPLGRELENVPNKRYHRFKPFLLSALNKGEGILKHEELNRVLRNGRMEDVYVTWSMAAAVGEAGTVEGVIAWMYETTPLTLRRRREFVLRNIMDETRKATSMDSFWAALVRGFKGAQDEVTFALLYSLKSKASVSQGPEILDHEPASPKYPPGVMLEGTLGVPEGHPVAARKSDLDGTDTGFAPYLRQAIARQSLMVFSKRDNTLANGLVENLDVPDIDTVVVLPIELDSTAASIRAQLQLDQTAASDLDGRVTLGFVVLGLNPHRRLDTAYTQFFQTMCSQLRISATQFTSLEVLLRQGQEEAHKLAQGHSELEKRVIYLKKMFNEREHKYSRMVEFLPVGLFTASASGAIIFCNNMWAQMSQHDKNASRAVWFDSVCDEDRPGVEALWKKLLGGADALTHEFRLKPRPPRSETDERYDSTETAGGRCPILEESSVPQPTWVLLNAYPLRRSTSTTALVFGCITDISAQKEAEAFQARQRQEAMKEKQRQDRFIDMTSHEMRNPLGVIMQSADEITTGLAALRAGAATTRTERTALLDSFAAAAEAITLCVNHQTSIVNDVLVLSKMDANLLHVAPVAAQPLQVVREVLRMHEPQLLAAGIRLSYVVDDSMTATGLAGWAMFDPMRLRQVLINFMTNAIKFTSGQPRKAVTVQVAAAYDNVDSSPASGSYSSALTLDKCPLITETNFLPPRPENISQFPSASGSSSPSNPSARSCHFPADSQWGSGHTINLVMSVTDTGPGLSPSAREQLFQRFWQASPRTHVTYGGSGLGLFISRNLVELQGGRVGVASDEGVGATFTFYIKMKQCNAPQPAVLRGATAAEMAAEKPPLPIVGPSNAAAVAAVDNACATSAIEGSQKQLHASTKTLRDGSTTSRPPKYIMYVEDNTVNAALAKRQLEKLGSIVRIARHGAEALEQLRRSRFWATNGGSGFDIGVILMDLEMPVMDGKECTRQIRALERDGSLTRRLLIIAVTAYTRPAVVEEMAQLGMDGVIAKPFRMGELIAKVNSIIAVTNGSGAQLATPPSDPKTNQGLADTASSPPTRKPKRPTSLTIPYTLYPPPPPPQEAGSHIPAPPKTWGITRLERPRPPAHMPSTPNLGDERSDLVSESGRVSDQGEPCPRRSLSSRK</sequence>
<feature type="region of interest" description="Disordered" evidence="3">
    <location>
        <begin position="742"/>
        <end position="769"/>
    </location>
</feature>
<feature type="compositionally biased region" description="Basic and acidic residues" evidence="3">
    <location>
        <begin position="742"/>
        <end position="758"/>
    </location>
</feature>
<dbReference type="PANTHER" id="PTHR43719:SF30">
    <property type="entry name" value="TWO-COMPONENT SYSTEM RESPONSE REGULATOR"/>
    <property type="match status" value="1"/>
</dbReference>
<dbReference type="CDD" id="cd17546">
    <property type="entry name" value="REC_hyHK_CKI1_RcsC-like"/>
    <property type="match status" value="1"/>
</dbReference>
<dbReference type="InterPro" id="IPR004358">
    <property type="entry name" value="Sig_transdc_His_kin-like_C"/>
</dbReference>
<evidence type="ECO:0000313" key="7">
    <source>
        <dbReference type="Proteomes" id="UP001583280"/>
    </source>
</evidence>
<feature type="compositionally biased region" description="Pro residues" evidence="3">
    <location>
        <begin position="77"/>
        <end position="88"/>
    </location>
</feature>
<dbReference type="SUPFAM" id="SSF55874">
    <property type="entry name" value="ATPase domain of HSP90 chaperone/DNA topoisomerase II/histidine kinase"/>
    <property type="match status" value="1"/>
</dbReference>
<dbReference type="Gene3D" id="3.30.450.20">
    <property type="entry name" value="PAS domain"/>
    <property type="match status" value="2"/>
</dbReference>
<name>A0ABR3ZF17_9PEZI</name>
<evidence type="ECO:0008006" key="8">
    <source>
        <dbReference type="Google" id="ProtNLM"/>
    </source>
</evidence>
<dbReference type="CDD" id="cd00082">
    <property type="entry name" value="HisKA"/>
    <property type="match status" value="1"/>
</dbReference>
<dbReference type="SMART" id="SM00388">
    <property type="entry name" value="HisKA"/>
    <property type="match status" value="1"/>
</dbReference>
<evidence type="ECO:0000259" key="5">
    <source>
        <dbReference type="PROSITE" id="PS50110"/>
    </source>
</evidence>
<dbReference type="PANTHER" id="PTHR43719">
    <property type="entry name" value="TWO-COMPONENT HISTIDINE KINASE"/>
    <property type="match status" value="1"/>
</dbReference>
<dbReference type="InterPro" id="IPR003594">
    <property type="entry name" value="HATPase_dom"/>
</dbReference>
<dbReference type="InterPro" id="IPR005467">
    <property type="entry name" value="His_kinase_dom"/>
</dbReference>
<dbReference type="PRINTS" id="PR00344">
    <property type="entry name" value="BCTRLSENSOR"/>
</dbReference>
<dbReference type="InterPro" id="IPR011006">
    <property type="entry name" value="CheY-like_superfamily"/>
</dbReference>
<organism evidence="6 7">
    <name type="scientific">Ceratocystis pirilliformis</name>
    <dbReference type="NCBI Taxonomy" id="259994"/>
    <lineage>
        <taxon>Eukaryota</taxon>
        <taxon>Fungi</taxon>
        <taxon>Dikarya</taxon>
        <taxon>Ascomycota</taxon>
        <taxon>Pezizomycotina</taxon>
        <taxon>Sordariomycetes</taxon>
        <taxon>Hypocreomycetidae</taxon>
        <taxon>Microascales</taxon>
        <taxon>Ceratocystidaceae</taxon>
        <taxon>Ceratocystis</taxon>
    </lineage>
</organism>
<accession>A0ABR3ZF17</accession>
<feature type="domain" description="Response regulatory" evidence="5">
    <location>
        <begin position="1217"/>
        <end position="1348"/>
    </location>
</feature>
<feature type="region of interest" description="Disordered" evidence="3">
    <location>
        <begin position="1355"/>
        <end position="1466"/>
    </location>
</feature>
<feature type="region of interest" description="Disordered" evidence="3">
    <location>
        <begin position="47"/>
        <end position="92"/>
    </location>
</feature>
<dbReference type="InterPro" id="IPR001789">
    <property type="entry name" value="Sig_transdc_resp-reg_receiver"/>
</dbReference>
<keyword evidence="1 2" id="KW-0597">Phosphoprotein</keyword>
<dbReference type="InterPro" id="IPR050956">
    <property type="entry name" value="2C_system_His_kinase"/>
</dbReference>
<evidence type="ECO:0000256" key="3">
    <source>
        <dbReference type="SAM" id="MobiDB-lite"/>
    </source>
</evidence>
<dbReference type="SUPFAM" id="SSF47384">
    <property type="entry name" value="Homodimeric domain of signal transducing histidine kinase"/>
    <property type="match status" value="1"/>
</dbReference>
<dbReference type="PROSITE" id="PS50109">
    <property type="entry name" value="HIS_KIN"/>
    <property type="match status" value="1"/>
</dbReference>
<dbReference type="InterPro" id="IPR058846">
    <property type="entry name" value="PAS-like"/>
</dbReference>
<feature type="domain" description="Histidine kinase" evidence="4">
    <location>
        <begin position="834"/>
        <end position="1144"/>
    </location>
</feature>
<dbReference type="PROSITE" id="PS50110">
    <property type="entry name" value="RESPONSE_REGULATORY"/>
    <property type="match status" value="1"/>
</dbReference>
<dbReference type="Proteomes" id="UP001583280">
    <property type="component" value="Unassembled WGS sequence"/>
</dbReference>
<reference evidence="6 7" key="1">
    <citation type="journal article" date="2024" name="IMA Fungus">
        <title>IMA Genome - F19 : A genome assembly and annotation guide to empower mycologists, including annotated draft genome sequences of Ceratocystis pirilliformis, Diaporthe australafricana, Fusarium ophioides, Paecilomyces lecythidis, and Sporothrix stenoceras.</title>
        <authorList>
            <person name="Aylward J."/>
            <person name="Wilson A.M."/>
            <person name="Visagie C.M."/>
            <person name="Spraker J."/>
            <person name="Barnes I."/>
            <person name="Buitendag C."/>
            <person name="Ceriani C."/>
            <person name="Del Mar Angel L."/>
            <person name="du Plessis D."/>
            <person name="Fuchs T."/>
            <person name="Gasser K."/>
            <person name="Kramer D."/>
            <person name="Li W."/>
            <person name="Munsamy K."/>
            <person name="Piso A."/>
            <person name="Price J.L."/>
            <person name="Sonnekus B."/>
            <person name="Thomas C."/>
            <person name="van der Nest A."/>
            <person name="van Dijk A."/>
            <person name="van Heerden A."/>
            <person name="van Vuuren N."/>
            <person name="Yilmaz N."/>
            <person name="Duong T.A."/>
            <person name="van der Merwe N.A."/>
            <person name="Wingfield M.J."/>
            <person name="Wingfield B.D."/>
        </authorList>
    </citation>
    <scope>NUCLEOTIDE SEQUENCE [LARGE SCALE GENOMIC DNA]</scope>
    <source>
        <strain evidence="6 7">CMW 12675</strain>
    </source>
</reference>
<evidence type="ECO:0000313" key="6">
    <source>
        <dbReference type="EMBL" id="KAL1898974.1"/>
    </source>
</evidence>
<protein>
    <recommendedName>
        <fullName evidence="8">Histidine kinase</fullName>
    </recommendedName>
</protein>
<evidence type="ECO:0000256" key="2">
    <source>
        <dbReference type="PROSITE-ProRule" id="PRU00169"/>
    </source>
</evidence>
<dbReference type="Pfam" id="PF26131">
    <property type="entry name" value="PAS-like"/>
    <property type="match status" value="1"/>
</dbReference>
<dbReference type="SMART" id="SM00448">
    <property type="entry name" value="REC"/>
    <property type="match status" value="1"/>
</dbReference>
<feature type="region of interest" description="Disordered" evidence="3">
    <location>
        <begin position="1030"/>
        <end position="1055"/>
    </location>
</feature>